<dbReference type="Gene3D" id="3.40.30.10">
    <property type="entry name" value="Glutaredoxin"/>
    <property type="match status" value="1"/>
</dbReference>
<evidence type="ECO:0000256" key="3">
    <source>
        <dbReference type="ARBA" id="ARBA00022771"/>
    </source>
</evidence>
<keyword evidence="2" id="KW-0479">Metal-binding</keyword>
<dbReference type="Pfam" id="PF02114">
    <property type="entry name" value="Phosducin"/>
    <property type="match status" value="1"/>
</dbReference>
<keyword evidence="3 5" id="KW-0863">Zinc-finger</keyword>
<dbReference type="Proteomes" id="UP000306102">
    <property type="component" value="Unassembled WGS sequence"/>
</dbReference>
<dbReference type="AlphaFoldDB" id="A0A4S4ECN2"/>
<feature type="compositionally biased region" description="Pro residues" evidence="6">
    <location>
        <begin position="123"/>
        <end position="134"/>
    </location>
</feature>
<dbReference type="CDD" id="cd02988">
    <property type="entry name" value="Phd_like_VIAF"/>
    <property type="match status" value="1"/>
</dbReference>
<dbReference type="InterPro" id="IPR010666">
    <property type="entry name" value="Znf_GRF"/>
</dbReference>
<reference evidence="9 10" key="1">
    <citation type="journal article" date="2018" name="Proc. Natl. Acad. Sci. U.S.A.">
        <title>Draft genome sequence of Camellia sinensis var. sinensis provides insights into the evolution of the tea genome and tea quality.</title>
        <authorList>
            <person name="Wei C."/>
            <person name="Yang H."/>
            <person name="Wang S."/>
            <person name="Zhao J."/>
            <person name="Liu C."/>
            <person name="Gao L."/>
            <person name="Xia E."/>
            <person name="Lu Y."/>
            <person name="Tai Y."/>
            <person name="She G."/>
            <person name="Sun J."/>
            <person name="Cao H."/>
            <person name="Tong W."/>
            <person name="Gao Q."/>
            <person name="Li Y."/>
            <person name="Deng W."/>
            <person name="Jiang X."/>
            <person name="Wang W."/>
            <person name="Chen Q."/>
            <person name="Zhang S."/>
            <person name="Li H."/>
            <person name="Wu J."/>
            <person name="Wang P."/>
            <person name="Li P."/>
            <person name="Shi C."/>
            <person name="Zheng F."/>
            <person name="Jian J."/>
            <person name="Huang B."/>
            <person name="Shan D."/>
            <person name="Shi M."/>
            <person name="Fang C."/>
            <person name="Yue Y."/>
            <person name="Li F."/>
            <person name="Li D."/>
            <person name="Wei S."/>
            <person name="Han B."/>
            <person name="Jiang C."/>
            <person name="Yin Y."/>
            <person name="Xia T."/>
            <person name="Zhang Z."/>
            <person name="Bennetzen J.L."/>
            <person name="Zhao S."/>
            <person name="Wan X."/>
        </authorList>
    </citation>
    <scope>NUCLEOTIDE SEQUENCE [LARGE SCALE GENOMIC DNA]</scope>
    <source>
        <strain evidence="10">cv. Shuchazao</strain>
        <tissue evidence="9">Leaf</tissue>
    </source>
</reference>
<keyword evidence="4" id="KW-0862">Zinc</keyword>
<evidence type="ECO:0000256" key="1">
    <source>
        <dbReference type="ARBA" id="ARBA00009686"/>
    </source>
</evidence>
<evidence type="ECO:0000256" key="5">
    <source>
        <dbReference type="PROSITE-ProRule" id="PRU01343"/>
    </source>
</evidence>
<evidence type="ECO:0000256" key="2">
    <source>
        <dbReference type="ARBA" id="ARBA00022723"/>
    </source>
</evidence>
<keyword evidence="10" id="KW-1185">Reference proteome</keyword>
<dbReference type="GO" id="GO:0006457">
    <property type="term" value="P:protein folding"/>
    <property type="evidence" value="ECO:0007669"/>
    <property type="project" value="TreeGrafter"/>
</dbReference>
<dbReference type="GO" id="GO:0005737">
    <property type="term" value="C:cytoplasm"/>
    <property type="evidence" value="ECO:0007669"/>
    <property type="project" value="TreeGrafter"/>
</dbReference>
<evidence type="ECO:0000313" key="9">
    <source>
        <dbReference type="EMBL" id="THG14040.1"/>
    </source>
</evidence>
<dbReference type="InterPro" id="IPR051498">
    <property type="entry name" value="Phosducin-like_chap/apop_reg"/>
</dbReference>
<keyword evidence="7" id="KW-0812">Transmembrane</keyword>
<accession>A0A4S4ECN2</accession>
<gene>
    <name evidence="9" type="ORF">TEA_007115</name>
</gene>
<evidence type="ECO:0000313" key="10">
    <source>
        <dbReference type="Proteomes" id="UP000306102"/>
    </source>
</evidence>
<dbReference type="PROSITE" id="PS51999">
    <property type="entry name" value="ZF_GRF"/>
    <property type="match status" value="1"/>
</dbReference>
<dbReference type="Pfam" id="PF06839">
    <property type="entry name" value="Zn_ribbon_GRF"/>
    <property type="match status" value="1"/>
</dbReference>
<evidence type="ECO:0000256" key="4">
    <source>
        <dbReference type="ARBA" id="ARBA00022833"/>
    </source>
</evidence>
<dbReference type="GO" id="GO:0008270">
    <property type="term" value="F:zinc ion binding"/>
    <property type="evidence" value="ECO:0007669"/>
    <property type="project" value="UniProtKB-KW"/>
</dbReference>
<dbReference type="PANTHER" id="PTHR45809">
    <property type="entry name" value="VIRAL IAP-ASSOCIATED FACTOR HOMOLOG"/>
    <property type="match status" value="1"/>
</dbReference>
<dbReference type="PANTHER" id="PTHR45809:SF3">
    <property type="entry name" value="VIRAL IAP-ASSOCIATED FACTOR HOMOLOG"/>
    <property type="match status" value="1"/>
</dbReference>
<feature type="domain" description="GRF-type" evidence="8">
    <location>
        <begin position="18"/>
        <end position="59"/>
    </location>
</feature>
<dbReference type="InterPro" id="IPR024253">
    <property type="entry name" value="Phosducin_thioredoxin-like_dom"/>
</dbReference>
<comment type="similarity">
    <text evidence="1">Belongs to the phosducin family.</text>
</comment>
<dbReference type="STRING" id="542762.A0A4S4ECN2"/>
<keyword evidence="7" id="KW-0472">Membrane</keyword>
<proteinExistence type="inferred from homology"/>
<dbReference type="EMBL" id="SDRB02005573">
    <property type="protein sequence ID" value="THG14040.1"/>
    <property type="molecule type" value="Genomic_DNA"/>
</dbReference>
<feature type="compositionally biased region" description="Basic and acidic residues" evidence="6">
    <location>
        <begin position="141"/>
        <end position="150"/>
    </location>
</feature>
<sequence length="348" mass="39142">MASFTSSATSSTWPRRMCACGHGPCIVKISRSTKNPGRPYFVCPRPVPCVSWIGWCEEPRRENQGYASPQDEIAMQLRADVIDIQQSLRVLKTIVYVLCIVVVILVCPSTQWDDIQRKLGNLPPKPPAFKPPSFTPAEDEDSKHKDKAWIDDRTEEQLEDLEDDPDLDDDRFLQEYRKKRLGELRQAAKVQRYGSVVPISGSDFVREVSQAPPDVWVVVILYKDGYPECGLLLQCLEQLATKYPATKFVKIISTDCIPNYPDCNLPTLLVYNNSAVKANYVGLHNFGRRCTPEGVALVLCQSDPVLNDGQSGSEPSSREAVLKGVRQRLIEKVVRDHEDDDDDRSSSD</sequence>
<evidence type="ECO:0000256" key="7">
    <source>
        <dbReference type="SAM" id="Phobius"/>
    </source>
</evidence>
<evidence type="ECO:0000259" key="8">
    <source>
        <dbReference type="PROSITE" id="PS51999"/>
    </source>
</evidence>
<feature type="region of interest" description="Disordered" evidence="6">
    <location>
        <begin position="122"/>
        <end position="150"/>
    </location>
</feature>
<name>A0A4S4ECN2_CAMSN</name>
<keyword evidence="7" id="KW-1133">Transmembrane helix</keyword>
<comment type="caution">
    <text evidence="9">The sequence shown here is derived from an EMBL/GenBank/DDBJ whole genome shotgun (WGS) entry which is preliminary data.</text>
</comment>
<organism evidence="9 10">
    <name type="scientific">Camellia sinensis var. sinensis</name>
    <name type="common">China tea</name>
    <dbReference type="NCBI Taxonomy" id="542762"/>
    <lineage>
        <taxon>Eukaryota</taxon>
        <taxon>Viridiplantae</taxon>
        <taxon>Streptophyta</taxon>
        <taxon>Embryophyta</taxon>
        <taxon>Tracheophyta</taxon>
        <taxon>Spermatophyta</taxon>
        <taxon>Magnoliopsida</taxon>
        <taxon>eudicotyledons</taxon>
        <taxon>Gunneridae</taxon>
        <taxon>Pentapetalae</taxon>
        <taxon>asterids</taxon>
        <taxon>Ericales</taxon>
        <taxon>Theaceae</taxon>
        <taxon>Camellia</taxon>
    </lineage>
</organism>
<dbReference type="InterPro" id="IPR036249">
    <property type="entry name" value="Thioredoxin-like_sf"/>
</dbReference>
<dbReference type="SUPFAM" id="SSF52833">
    <property type="entry name" value="Thioredoxin-like"/>
    <property type="match status" value="1"/>
</dbReference>
<evidence type="ECO:0000256" key="6">
    <source>
        <dbReference type="SAM" id="MobiDB-lite"/>
    </source>
</evidence>
<feature type="transmembrane region" description="Helical" evidence="7">
    <location>
        <begin position="94"/>
        <end position="112"/>
    </location>
</feature>
<protein>
    <recommendedName>
        <fullName evidence="8">GRF-type domain-containing protein</fullName>
    </recommendedName>
</protein>